<dbReference type="InterPro" id="IPR050644">
    <property type="entry name" value="PG_Glycine_Bridge_Synth"/>
</dbReference>
<sequence>MMLGIRSLGAPVPPAPDVYFSSLYGTACQIETGGTWHTLTDDSGDWQLPFLVSSIPGQTELFDASSPYGYAGIAVNPDLPASDQQAMWESAKGILREAGVVSLFLRHSPLVHTMPAQHLGQHLTVVPDHPTVAVPISTPDEMWKSLEGRSRTAIRKAQKSGLTSLVRPATKEDLHPHGPFRRLYEATMHRVRAKKGYFFSDMYYVALLESLGSDLQLVEVQDSQGKPAAAALLLRHNQTLHYHLSGSEPLHARVGANNLLIWQAMLWSAQNGLRRLHLGGGVGTNDALLRFKKSFGGELLSFAATGHIIDPARYQRLVNQMRNTPLPTSTFFPAYRSG</sequence>
<dbReference type="GO" id="GO:0016740">
    <property type="term" value="F:transferase activity"/>
    <property type="evidence" value="ECO:0007669"/>
    <property type="project" value="UniProtKB-KW"/>
</dbReference>
<dbReference type="Gene3D" id="3.40.630.30">
    <property type="match status" value="1"/>
</dbReference>
<dbReference type="SUPFAM" id="SSF55729">
    <property type="entry name" value="Acyl-CoA N-acyltransferases (Nat)"/>
    <property type="match status" value="1"/>
</dbReference>
<dbReference type="OrthoDB" id="9785911at2"/>
<dbReference type="InterPro" id="IPR016181">
    <property type="entry name" value="Acyl_CoA_acyltransferase"/>
</dbReference>
<gene>
    <name evidence="2" type="ORF">CWN80_04775</name>
</gene>
<protein>
    <submittedName>
        <fullName evidence="2">GNAT family N-acetyltransferase</fullName>
    </submittedName>
</protein>
<dbReference type="Pfam" id="PF13480">
    <property type="entry name" value="Acetyltransf_6"/>
    <property type="match status" value="1"/>
</dbReference>
<dbReference type="InterPro" id="IPR038740">
    <property type="entry name" value="BioF2-like_GNAT_dom"/>
</dbReference>
<dbReference type="Proteomes" id="UP000288711">
    <property type="component" value="Unassembled WGS sequence"/>
</dbReference>
<feature type="domain" description="BioF2-like acetyltransferase" evidence="1">
    <location>
        <begin position="150"/>
        <end position="281"/>
    </location>
</feature>
<proteinExistence type="predicted"/>
<comment type="caution">
    <text evidence="2">The sequence shown here is derived from an EMBL/GenBank/DDBJ whole genome shotgun (WGS) entry which is preliminary data.</text>
</comment>
<dbReference type="RefSeq" id="WP_083853688.1">
    <property type="nucleotide sequence ID" value="NZ_ALWX01000032.1"/>
</dbReference>
<organism evidence="2 3">
    <name type="scientific">Janibacter hoylei PVAS-1</name>
    <dbReference type="NCBI Taxonomy" id="1210046"/>
    <lineage>
        <taxon>Bacteria</taxon>
        <taxon>Bacillati</taxon>
        <taxon>Actinomycetota</taxon>
        <taxon>Actinomycetes</taxon>
        <taxon>Micrococcales</taxon>
        <taxon>Intrasporangiaceae</taxon>
        <taxon>Janibacter</taxon>
    </lineage>
</organism>
<dbReference type="EMBL" id="PIPF01000004">
    <property type="protein sequence ID" value="RWU84464.1"/>
    <property type="molecule type" value="Genomic_DNA"/>
</dbReference>
<dbReference type="PANTHER" id="PTHR36174">
    <property type="entry name" value="LIPID II:GLYCINE GLYCYLTRANSFERASE"/>
    <property type="match status" value="1"/>
</dbReference>
<accession>A0A444B7U7</accession>
<evidence type="ECO:0000313" key="3">
    <source>
        <dbReference type="Proteomes" id="UP000288711"/>
    </source>
</evidence>
<name>A0A444B7U7_9MICO</name>
<keyword evidence="3" id="KW-1185">Reference proteome</keyword>
<dbReference type="AlphaFoldDB" id="A0A444B7U7"/>
<keyword evidence="2" id="KW-0808">Transferase</keyword>
<reference evidence="2 3" key="1">
    <citation type="journal article" date="2009" name="Int. J. Syst. Evol. Microbiol.">
        <title>Janibacter hoylei sp. nov., Bacillus isronensis sp. nov. and Bacillus aryabhattai sp. nov., isolated from cryotubes used for collecting air from the upper atmosphere.</title>
        <authorList>
            <person name="Shivaji S."/>
            <person name="Chaturvedi P."/>
            <person name="Begum Z."/>
            <person name="Pindi P.K."/>
            <person name="Manorama R."/>
            <person name="Padmanaban D.A."/>
            <person name="Shouche Y.S."/>
            <person name="Pawar S."/>
            <person name="Vaishampayan P."/>
            <person name="Dutt C.B."/>
            <person name="Datta G.N."/>
            <person name="Manchanda R.K."/>
            <person name="Rao U.R."/>
            <person name="Bhargava P.M."/>
            <person name="Narlikar J.V."/>
        </authorList>
    </citation>
    <scope>NUCLEOTIDE SEQUENCE [LARGE SCALE GENOMIC DNA]</scope>
    <source>
        <strain evidence="2 3">PVAS-1</strain>
    </source>
</reference>
<dbReference type="PANTHER" id="PTHR36174:SF1">
    <property type="entry name" value="LIPID II:GLYCINE GLYCYLTRANSFERASE"/>
    <property type="match status" value="1"/>
</dbReference>
<evidence type="ECO:0000259" key="1">
    <source>
        <dbReference type="Pfam" id="PF13480"/>
    </source>
</evidence>
<evidence type="ECO:0000313" key="2">
    <source>
        <dbReference type="EMBL" id="RWU84464.1"/>
    </source>
</evidence>